<protein>
    <submittedName>
        <fullName evidence="1">Uncharacterized protein</fullName>
    </submittedName>
</protein>
<keyword evidence="2" id="KW-1185">Reference proteome</keyword>
<comment type="caution">
    <text evidence="1">The sequence shown here is derived from an EMBL/GenBank/DDBJ whole genome shotgun (WGS) entry which is preliminary data.</text>
</comment>
<evidence type="ECO:0000313" key="1">
    <source>
        <dbReference type="EMBL" id="TRY13347.1"/>
    </source>
</evidence>
<gene>
    <name evidence="1" type="ORF">FN961_16000</name>
</gene>
<organism evidence="1 2">
    <name type="scientific">Shewanella hanedai</name>
    <name type="common">Alteromonas hanedai</name>
    <dbReference type="NCBI Taxonomy" id="25"/>
    <lineage>
        <taxon>Bacteria</taxon>
        <taxon>Pseudomonadati</taxon>
        <taxon>Pseudomonadota</taxon>
        <taxon>Gammaproteobacteria</taxon>
        <taxon>Alteromonadales</taxon>
        <taxon>Shewanellaceae</taxon>
        <taxon>Shewanella</taxon>
    </lineage>
</organism>
<accession>A0A553JLM1</accession>
<reference evidence="2" key="1">
    <citation type="submission" date="2019-07" db="EMBL/GenBank/DDBJ databases">
        <title>Shewanella sp. YLB-08 draft genomic sequence.</title>
        <authorList>
            <person name="Yu L."/>
        </authorList>
    </citation>
    <scope>NUCLEOTIDE SEQUENCE [LARGE SCALE GENOMIC DNA]</scope>
    <source>
        <strain evidence="2">JCM 20706</strain>
    </source>
</reference>
<sequence>MMTNESKEKEKGKETGVNCKLEMGGRISKQTSIQMDFDNGTTFIAPENVAFTKNILDDIGDIIDIGCKLTGWCGGNGGGGGTSSGSGCYTIITPDGTKITICPPPQMAIA</sequence>
<proteinExistence type="predicted"/>
<evidence type="ECO:0000313" key="2">
    <source>
        <dbReference type="Proteomes" id="UP000318126"/>
    </source>
</evidence>
<dbReference type="EMBL" id="VKGK01000020">
    <property type="protein sequence ID" value="TRY13347.1"/>
    <property type="molecule type" value="Genomic_DNA"/>
</dbReference>
<dbReference type="RefSeq" id="WP_144041185.1">
    <property type="nucleotide sequence ID" value="NZ_VKGK01000020.1"/>
</dbReference>
<dbReference type="AlphaFoldDB" id="A0A553JLM1"/>
<dbReference type="Proteomes" id="UP000318126">
    <property type="component" value="Unassembled WGS sequence"/>
</dbReference>
<name>A0A553JLM1_SHEHA</name>